<dbReference type="OrthoDB" id="9815466at2"/>
<keyword evidence="1" id="KW-1133">Transmembrane helix</keyword>
<protein>
    <recommendedName>
        <fullName evidence="4">Integral membrane protein</fullName>
    </recommendedName>
</protein>
<feature type="transmembrane region" description="Helical" evidence="1">
    <location>
        <begin position="349"/>
        <end position="366"/>
    </location>
</feature>
<dbReference type="RefSeq" id="WP_057872240.1">
    <property type="nucleotide sequence ID" value="NZ_AZGB01000018.1"/>
</dbReference>
<dbReference type="AlphaFoldDB" id="A0A0R1VJR2"/>
<accession>A0A0R1VJR2</accession>
<feature type="transmembrane region" description="Helical" evidence="1">
    <location>
        <begin position="435"/>
        <end position="453"/>
    </location>
</feature>
<organism evidence="2 3">
    <name type="scientific">Liquorilactobacillus ghanensis DSM 18630</name>
    <dbReference type="NCBI Taxonomy" id="1423750"/>
    <lineage>
        <taxon>Bacteria</taxon>
        <taxon>Bacillati</taxon>
        <taxon>Bacillota</taxon>
        <taxon>Bacilli</taxon>
        <taxon>Lactobacillales</taxon>
        <taxon>Lactobacillaceae</taxon>
        <taxon>Liquorilactobacillus</taxon>
    </lineage>
</organism>
<feature type="transmembrane region" description="Helical" evidence="1">
    <location>
        <begin position="161"/>
        <end position="179"/>
    </location>
</feature>
<keyword evidence="1" id="KW-0472">Membrane</keyword>
<feature type="transmembrane region" description="Helical" evidence="1">
    <location>
        <begin position="185"/>
        <end position="216"/>
    </location>
</feature>
<evidence type="ECO:0008006" key="4">
    <source>
        <dbReference type="Google" id="ProtNLM"/>
    </source>
</evidence>
<feature type="transmembrane region" description="Helical" evidence="1">
    <location>
        <begin position="79"/>
        <end position="98"/>
    </location>
</feature>
<dbReference type="GeneID" id="98319528"/>
<keyword evidence="1" id="KW-0812">Transmembrane</keyword>
<evidence type="ECO:0000313" key="2">
    <source>
        <dbReference type="EMBL" id="KRM05818.1"/>
    </source>
</evidence>
<name>A0A0R1VJR2_9LACO</name>
<sequence>MKLNKCLKVSRYLLAFILPIFLLAVAYYLNGIYWGSPRSILASDSFTQTINFYDSFHDVLHGKANFFYNWNAAFGLNYLGLYSYYLGGPLTFLVYFFGKAQMVDAVYLLTLLKFGLMGLSGYWFAKRTFNLADWQQHILALCYSLLAFGVAYAEQPMWLDTLYILPLVIAGVNDLIATQRRRLLFAAYVLLFLTNFYLAYMVGIFSLLYYLLISWAQRKITWKNAGNYFWTVICSLLTASWLLLPVISFLRRTHEPLSKLTGFFTDNAGLWDLIIKNMVGVYDTTKFGTVPFVYVGILPLLLAIYFFVRADISLREKISYVLLLASIALGFYLQIFNLLWQGWHFPSMFLYRYSFLWSFLIFLLAGKAWEKVKTDPRLIKVGSAWVIITVLGYLGSFGHYHYAGNTNFIITLALVIIYSFLLSRPSGNYELGKRILLGLLVICELTFNAFSLLHGTSNEWHYPDRKLYTQNYSEITADLKPYRQSATPLRAANLDEGSQNDGLNYGYSTADLFSSIRNRPFEAQMNHLGFKSGGNNLNFAYANNTLIMDSLMAIKLNLARGSINKYGFSYRTSAGENFHVYQNKLAPGVAILTDANLQRLHLTDNVLKNQSQLLNAVSSLPANTKYFTSTTPQLTLVSNSQVTKDKHHFYLNTSSDNALQTLTWKVKIPAGRQAYFDLSLLAGQGNSCNVVLNVPQRNLLRQVDLNMSGQFFDLGYYSHARTITFTTKIYGSHQLTFELPKVVFLSTHKYRQATDRMKARTVKLKYQKNQVKGTVKTTHRWLYTSIPFDPGWHAKINQHTVKVQTTDGLFVALPLKKGINRIQLKFIPQGFYLGIVLTAAGLVLFAFGELDIIGRWTRKHHICENNTNCK</sequence>
<evidence type="ECO:0000313" key="3">
    <source>
        <dbReference type="Proteomes" id="UP000051451"/>
    </source>
</evidence>
<dbReference type="Proteomes" id="UP000051451">
    <property type="component" value="Unassembled WGS sequence"/>
</dbReference>
<feature type="transmembrane region" description="Helical" evidence="1">
    <location>
        <begin position="137"/>
        <end position="154"/>
    </location>
</feature>
<dbReference type="PATRIC" id="fig|1423750.3.peg.1572"/>
<keyword evidence="3" id="KW-1185">Reference proteome</keyword>
<proteinExistence type="predicted"/>
<gene>
    <name evidence="2" type="ORF">FC89_GL001532</name>
</gene>
<feature type="transmembrane region" description="Helical" evidence="1">
    <location>
        <begin position="105"/>
        <end position="125"/>
    </location>
</feature>
<dbReference type="InterPro" id="IPR018580">
    <property type="entry name" value="Uncharacterised_YfhO"/>
</dbReference>
<dbReference type="EMBL" id="AZGB01000018">
    <property type="protein sequence ID" value="KRM05818.1"/>
    <property type="molecule type" value="Genomic_DNA"/>
</dbReference>
<feature type="transmembrane region" description="Helical" evidence="1">
    <location>
        <begin position="287"/>
        <end position="308"/>
    </location>
</feature>
<feature type="transmembrane region" description="Helical" evidence="1">
    <location>
        <begin position="12"/>
        <end position="29"/>
    </location>
</feature>
<feature type="transmembrane region" description="Helical" evidence="1">
    <location>
        <begin position="320"/>
        <end position="343"/>
    </location>
</feature>
<dbReference type="STRING" id="1423750.FC89_GL001532"/>
<comment type="caution">
    <text evidence="2">The sequence shown here is derived from an EMBL/GenBank/DDBJ whole genome shotgun (WGS) entry which is preliminary data.</text>
</comment>
<feature type="transmembrane region" description="Helical" evidence="1">
    <location>
        <begin position="378"/>
        <end position="396"/>
    </location>
</feature>
<feature type="transmembrane region" description="Helical" evidence="1">
    <location>
        <begin position="402"/>
        <end position="423"/>
    </location>
</feature>
<feature type="transmembrane region" description="Helical" evidence="1">
    <location>
        <begin position="228"/>
        <end position="250"/>
    </location>
</feature>
<evidence type="ECO:0000256" key="1">
    <source>
        <dbReference type="SAM" id="Phobius"/>
    </source>
</evidence>
<dbReference type="PANTHER" id="PTHR38454">
    <property type="entry name" value="INTEGRAL MEMBRANE PROTEIN-RELATED"/>
    <property type="match status" value="1"/>
</dbReference>
<feature type="transmembrane region" description="Helical" evidence="1">
    <location>
        <begin position="830"/>
        <end position="850"/>
    </location>
</feature>
<dbReference type="PANTHER" id="PTHR38454:SF1">
    <property type="entry name" value="INTEGRAL MEMBRANE PROTEIN"/>
    <property type="match status" value="1"/>
</dbReference>
<dbReference type="Pfam" id="PF09586">
    <property type="entry name" value="YfhO"/>
    <property type="match status" value="1"/>
</dbReference>
<reference evidence="2 3" key="1">
    <citation type="journal article" date="2015" name="Genome Announc.">
        <title>Expanding the biotechnology potential of lactobacilli through comparative genomics of 213 strains and associated genera.</title>
        <authorList>
            <person name="Sun Z."/>
            <person name="Harris H.M."/>
            <person name="McCann A."/>
            <person name="Guo C."/>
            <person name="Argimon S."/>
            <person name="Zhang W."/>
            <person name="Yang X."/>
            <person name="Jeffery I.B."/>
            <person name="Cooney J.C."/>
            <person name="Kagawa T.F."/>
            <person name="Liu W."/>
            <person name="Song Y."/>
            <person name="Salvetti E."/>
            <person name="Wrobel A."/>
            <person name="Rasinkangas P."/>
            <person name="Parkhill J."/>
            <person name="Rea M.C."/>
            <person name="O'Sullivan O."/>
            <person name="Ritari J."/>
            <person name="Douillard F.P."/>
            <person name="Paul Ross R."/>
            <person name="Yang R."/>
            <person name="Briner A.E."/>
            <person name="Felis G.E."/>
            <person name="de Vos W.M."/>
            <person name="Barrangou R."/>
            <person name="Klaenhammer T.R."/>
            <person name="Caufield P.W."/>
            <person name="Cui Y."/>
            <person name="Zhang H."/>
            <person name="O'Toole P.W."/>
        </authorList>
    </citation>
    <scope>NUCLEOTIDE SEQUENCE [LARGE SCALE GENOMIC DNA]</scope>
    <source>
        <strain evidence="2 3">DSM 18630</strain>
    </source>
</reference>